<keyword evidence="4 7" id="KW-1133">Transmembrane helix</keyword>
<feature type="transmembrane region" description="Helical" evidence="7">
    <location>
        <begin position="741"/>
        <end position="772"/>
    </location>
</feature>
<evidence type="ECO:0000313" key="10">
    <source>
        <dbReference type="Proteomes" id="UP000603200"/>
    </source>
</evidence>
<comment type="subcellular location">
    <subcellularLocation>
        <location evidence="1">Cell membrane</location>
        <topology evidence="1">Multi-pass membrane protein</topology>
    </subcellularLocation>
</comment>
<feature type="transmembrane region" description="Helical" evidence="7">
    <location>
        <begin position="443"/>
        <end position="463"/>
    </location>
</feature>
<accession>A0ABQ3ZXJ7</accession>
<keyword evidence="5 7" id="KW-0472">Membrane</keyword>
<feature type="transmembrane region" description="Helical" evidence="7">
    <location>
        <begin position="793"/>
        <end position="816"/>
    </location>
</feature>
<proteinExistence type="inferred from homology"/>
<feature type="transmembrane region" description="Helical" evidence="7">
    <location>
        <begin position="299"/>
        <end position="321"/>
    </location>
</feature>
<organism evidence="9 10">
    <name type="scientific">Winogradskya humida</name>
    <dbReference type="NCBI Taxonomy" id="113566"/>
    <lineage>
        <taxon>Bacteria</taxon>
        <taxon>Bacillati</taxon>
        <taxon>Actinomycetota</taxon>
        <taxon>Actinomycetes</taxon>
        <taxon>Micromonosporales</taxon>
        <taxon>Micromonosporaceae</taxon>
        <taxon>Winogradskya</taxon>
    </lineage>
</organism>
<name>A0ABQ3ZXJ7_9ACTN</name>
<evidence type="ECO:0000256" key="4">
    <source>
        <dbReference type="ARBA" id="ARBA00022989"/>
    </source>
</evidence>
<dbReference type="PANTHER" id="PTHR30572">
    <property type="entry name" value="MEMBRANE COMPONENT OF TRANSPORTER-RELATED"/>
    <property type="match status" value="1"/>
</dbReference>
<evidence type="ECO:0000256" key="7">
    <source>
        <dbReference type="SAM" id="Phobius"/>
    </source>
</evidence>
<evidence type="ECO:0000313" key="9">
    <source>
        <dbReference type="EMBL" id="GIE23279.1"/>
    </source>
</evidence>
<protein>
    <submittedName>
        <fullName evidence="9">Membrane protein</fullName>
    </submittedName>
</protein>
<sequence>MRATVRRVRAYSGHLGLLAVLALAGALLVSGVPRLENHYTDRGLRADVARLPWSTRDLVFTASPGLVAQTPPQTARGQLTGYEKRLPAPIPGLVQDRWFAAESTLRGVGISGPAPFTGPCRPTLRAVDQSGAAAAVRVVEGRAPASRTTAETMVSRDGARLGNLRVGSALTVRTEAGSPTPVRVVGIYEPLDAAAPRWEPLATERLLCPNPDDGFTFGIALLTDDPGVTLLGEGAGPLAYTWRYRLDPDRLDASVVAPLTTAVVNARRTPVDQDLKLTTTLDTELSEFTARQRSARATVAVVESGLVATVLGLIVLAALLMTDRRREEYALLSARGGTARRAALRTLAETALVTAPAVVLGWLAATLLPGRTPATDAPLLAVVLVIAAGVAPLLAARSRPRTGRASPRPGPRRLAAEVFLVLLAGFGVVLLRRRGLQEEVDPFLVVVPVLLGAAAALVVVRLLPWPLRQAGRLAARGRGLVGFLGLARAGRSAPLSAGPVAVLIVAAATGVFTAAVRTTIDDARDRAAAQIVPADATVTGFGFAPDSDKLLTAVPGVKAAVPMLVGSGVPLIPAQGMQTQAQLLVVDGSHSTRFPPALSAKAGTGPIPVVVSPAVAAKVGTGGRMIIQGRRYDFRVDEVAGSMPGLDIGAREFIAVPWAALPVPDFDPLVPTRYLITGDGFNPEAVRVAANTGQREYYLGLLKRTINAGATEVTDEQLPRLATVRTWQQERRSLDESGVNALLSFVFTAGAAGSVLLALLAVGLAVLSDAPGRGQALSRLRTLGVSRRQGRNLLLLELAPLLAVAFVAGTLVGWALPRLIGASLGLDAFTAGIPAVVGLHPWLLLQALGLLLAGLITAVTVETMAHRRMRLGESLRLGEDN</sequence>
<feature type="transmembrane region" description="Helical" evidence="7">
    <location>
        <begin position="342"/>
        <end position="365"/>
    </location>
</feature>
<keyword evidence="3 7" id="KW-0812">Transmembrane</keyword>
<comment type="similarity">
    <text evidence="6">Belongs to the ABC-4 integral membrane protein family.</text>
</comment>
<feature type="transmembrane region" description="Helical" evidence="7">
    <location>
        <begin position="495"/>
        <end position="516"/>
    </location>
</feature>
<keyword evidence="2" id="KW-1003">Cell membrane</keyword>
<dbReference type="Proteomes" id="UP000603200">
    <property type="component" value="Unassembled WGS sequence"/>
</dbReference>
<evidence type="ECO:0000256" key="5">
    <source>
        <dbReference type="ARBA" id="ARBA00023136"/>
    </source>
</evidence>
<dbReference type="Pfam" id="PF02687">
    <property type="entry name" value="FtsX"/>
    <property type="match status" value="1"/>
</dbReference>
<dbReference type="RefSeq" id="WP_203840334.1">
    <property type="nucleotide sequence ID" value="NZ_BAAATV010000009.1"/>
</dbReference>
<evidence type="ECO:0000256" key="1">
    <source>
        <dbReference type="ARBA" id="ARBA00004651"/>
    </source>
</evidence>
<reference evidence="9 10" key="1">
    <citation type="submission" date="2021-01" db="EMBL/GenBank/DDBJ databases">
        <title>Whole genome shotgun sequence of Actinoplanes humidus NBRC 14915.</title>
        <authorList>
            <person name="Komaki H."/>
            <person name="Tamura T."/>
        </authorList>
    </citation>
    <scope>NUCLEOTIDE SEQUENCE [LARGE SCALE GENOMIC DNA]</scope>
    <source>
        <strain evidence="9 10">NBRC 14915</strain>
    </source>
</reference>
<dbReference type="InterPro" id="IPR003838">
    <property type="entry name" value="ABC3_permease_C"/>
</dbReference>
<feature type="transmembrane region" description="Helical" evidence="7">
    <location>
        <begin position="842"/>
        <end position="861"/>
    </location>
</feature>
<feature type="transmembrane region" description="Helical" evidence="7">
    <location>
        <begin position="414"/>
        <end position="431"/>
    </location>
</feature>
<dbReference type="InterPro" id="IPR050250">
    <property type="entry name" value="Macrolide_Exporter_MacB"/>
</dbReference>
<feature type="transmembrane region" description="Helical" evidence="7">
    <location>
        <begin position="377"/>
        <end position="394"/>
    </location>
</feature>
<keyword evidence="10" id="KW-1185">Reference proteome</keyword>
<dbReference type="PANTHER" id="PTHR30572:SF4">
    <property type="entry name" value="ABC TRANSPORTER PERMEASE YTRF"/>
    <property type="match status" value="1"/>
</dbReference>
<comment type="caution">
    <text evidence="9">The sequence shown here is derived from an EMBL/GenBank/DDBJ whole genome shotgun (WGS) entry which is preliminary data.</text>
</comment>
<evidence type="ECO:0000259" key="8">
    <source>
        <dbReference type="Pfam" id="PF02687"/>
    </source>
</evidence>
<gene>
    <name evidence="9" type="ORF">Ahu01nite_063810</name>
</gene>
<evidence type="ECO:0000256" key="2">
    <source>
        <dbReference type="ARBA" id="ARBA00022475"/>
    </source>
</evidence>
<evidence type="ECO:0000256" key="3">
    <source>
        <dbReference type="ARBA" id="ARBA00022692"/>
    </source>
</evidence>
<evidence type="ECO:0000256" key="6">
    <source>
        <dbReference type="ARBA" id="ARBA00038076"/>
    </source>
</evidence>
<feature type="domain" description="ABC3 transporter permease C-terminal" evidence="8">
    <location>
        <begin position="752"/>
        <end position="861"/>
    </location>
</feature>
<dbReference type="EMBL" id="BOMN01000088">
    <property type="protein sequence ID" value="GIE23279.1"/>
    <property type="molecule type" value="Genomic_DNA"/>
</dbReference>